<keyword evidence="5" id="KW-0964">Secreted</keyword>
<dbReference type="PANTHER" id="PTHR30033:SF1">
    <property type="entry name" value="FLAGELLAR HOOK-ASSOCIATED PROTEIN 1"/>
    <property type="match status" value="1"/>
</dbReference>
<reference evidence="10" key="1">
    <citation type="submission" date="2016-10" db="EMBL/GenBank/DDBJ databases">
        <authorList>
            <person name="Varghese N."/>
            <person name="Submissions S."/>
        </authorList>
    </citation>
    <scope>NUCLEOTIDE SEQUENCE [LARGE SCALE GENOMIC DNA]</scope>
    <source>
        <strain evidence="10">DSM 26922</strain>
    </source>
</reference>
<keyword evidence="9" id="KW-0969">Cilium</keyword>
<organism evidence="9 10">
    <name type="scientific">Litoreibacter albidus</name>
    <dbReference type="NCBI Taxonomy" id="670155"/>
    <lineage>
        <taxon>Bacteria</taxon>
        <taxon>Pseudomonadati</taxon>
        <taxon>Pseudomonadota</taxon>
        <taxon>Alphaproteobacteria</taxon>
        <taxon>Rhodobacterales</taxon>
        <taxon>Roseobacteraceae</taxon>
        <taxon>Litoreibacter</taxon>
    </lineage>
</organism>
<dbReference type="GO" id="GO:0005576">
    <property type="term" value="C:extracellular region"/>
    <property type="evidence" value="ECO:0007669"/>
    <property type="project" value="UniProtKB-SubCell"/>
</dbReference>
<dbReference type="GO" id="GO:0009424">
    <property type="term" value="C:bacterial-type flagellum hook"/>
    <property type="evidence" value="ECO:0007669"/>
    <property type="project" value="InterPro"/>
</dbReference>
<evidence type="ECO:0000313" key="9">
    <source>
        <dbReference type="EMBL" id="SDW69296.1"/>
    </source>
</evidence>
<accession>A0A1H2VLU8</accession>
<comment type="subcellular location">
    <subcellularLocation>
        <location evidence="1">Bacterial flagellum</location>
    </subcellularLocation>
    <subcellularLocation>
        <location evidence="2">Secreted</location>
    </subcellularLocation>
</comment>
<dbReference type="InterPro" id="IPR010930">
    <property type="entry name" value="Flg_bb/hook_C_dom"/>
</dbReference>
<dbReference type="PANTHER" id="PTHR30033">
    <property type="entry name" value="FLAGELLAR HOOK-ASSOCIATED PROTEIN 1"/>
    <property type="match status" value="1"/>
</dbReference>
<name>A0A1H2VLU8_9RHOB</name>
<dbReference type="Proteomes" id="UP000199441">
    <property type="component" value="Unassembled WGS sequence"/>
</dbReference>
<feature type="domain" description="Flagellar hook-associated protein FlgK helical" evidence="8">
    <location>
        <begin position="89"/>
        <end position="315"/>
    </location>
</feature>
<dbReference type="GO" id="GO:0044780">
    <property type="term" value="P:bacterial-type flagellum assembly"/>
    <property type="evidence" value="ECO:0007669"/>
    <property type="project" value="InterPro"/>
</dbReference>
<proteinExistence type="inferred from homology"/>
<dbReference type="Pfam" id="PF06429">
    <property type="entry name" value="Flg_bbr_C"/>
    <property type="match status" value="1"/>
</dbReference>
<keyword evidence="9" id="KW-0282">Flagellum</keyword>
<keyword evidence="9" id="KW-0966">Cell projection</keyword>
<dbReference type="STRING" id="670155.SAMN04488001_1565"/>
<dbReference type="InterPro" id="IPR002371">
    <property type="entry name" value="FlgK"/>
</dbReference>
<evidence type="ECO:0000256" key="3">
    <source>
        <dbReference type="ARBA" id="ARBA00009677"/>
    </source>
</evidence>
<keyword evidence="6" id="KW-0975">Bacterial flagellum</keyword>
<gene>
    <name evidence="9" type="ORF">SAMN04488001_1565</name>
</gene>
<dbReference type="Pfam" id="PF22638">
    <property type="entry name" value="FlgK_D1"/>
    <property type="match status" value="1"/>
</dbReference>
<dbReference type="SUPFAM" id="SSF64518">
    <property type="entry name" value="Phase 1 flagellin"/>
    <property type="match status" value="1"/>
</dbReference>
<sequence>MSISASLSNALSGLNAVSRAAELVSANVANSMTEGYGRRELSLSAETVGGRGAGVRVNGVERIVNEAAVADRRLAEAELGYHDARAQVLTRVEQVIGAPNSDASLSAFVDRFEQSLITAAANPSSSTMLSRVVDSAVGLARKINEISGRIQQERQVADGSISTQVEQLNTALLDVDRLNREIRKQVNSGGDPSGLMDQRQRAVDEIGTFIRVQAVPREHGQIALLTPNGTTLVDYQAATFTFTATNLITPDMTLASGAVSDLQIIGASSVNGSPLEAISGGSLAAAFALRDDDLPRIQSNLDALSRDLIERANAADPTLLAGEAGLFTDAGGALDPLLEAGLASRLSVNSAVLIEQGGAVWRLRDGLNAATAGPASANDILNAYRTSISGARLPSSGVGFDAGSSSALAGQFLSQVGLDRQASVERQGFEAARVQAFRDAEQAGGVDTDHEMQKLLLIERSYAANAKVIQAVDEMLQSLLRI</sequence>
<comment type="similarity">
    <text evidence="3">Belongs to the flagella basal body rod proteins family.</text>
</comment>
<evidence type="ECO:0000256" key="5">
    <source>
        <dbReference type="ARBA" id="ARBA00022525"/>
    </source>
</evidence>
<evidence type="ECO:0000313" key="10">
    <source>
        <dbReference type="Proteomes" id="UP000199441"/>
    </source>
</evidence>
<dbReference type="NCBIfam" id="TIGR02492">
    <property type="entry name" value="flgK_ends"/>
    <property type="match status" value="1"/>
</dbReference>
<dbReference type="RefSeq" id="WP_089946330.1">
    <property type="nucleotide sequence ID" value="NZ_FNOI01000002.1"/>
</dbReference>
<keyword evidence="10" id="KW-1185">Reference proteome</keyword>
<evidence type="ECO:0000259" key="7">
    <source>
        <dbReference type="Pfam" id="PF06429"/>
    </source>
</evidence>
<dbReference type="OrthoDB" id="7181295at2"/>
<feature type="domain" description="Flagellar basal-body/hook protein C-terminal" evidence="7">
    <location>
        <begin position="445"/>
        <end position="482"/>
    </location>
</feature>
<evidence type="ECO:0000256" key="6">
    <source>
        <dbReference type="ARBA" id="ARBA00023143"/>
    </source>
</evidence>
<evidence type="ECO:0000259" key="8">
    <source>
        <dbReference type="Pfam" id="PF22638"/>
    </source>
</evidence>
<dbReference type="EMBL" id="FNOI01000002">
    <property type="protein sequence ID" value="SDW69296.1"/>
    <property type="molecule type" value="Genomic_DNA"/>
</dbReference>
<dbReference type="AlphaFoldDB" id="A0A1H2VLU8"/>
<evidence type="ECO:0000256" key="1">
    <source>
        <dbReference type="ARBA" id="ARBA00004365"/>
    </source>
</evidence>
<dbReference type="InterPro" id="IPR053927">
    <property type="entry name" value="FlgK_helical"/>
</dbReference>
<evidence type="ECO:0000256" key="2">
    <source>
        <dbReference type="ARBA" id="ARBA00004613"/>
    </source>
</evidence>
<dbReference type="GO" id="GO:0005198">
    <property type="term" value="F:structural molecule activity"/>
    <property type="evidence" value="ECO:0007669"/>
    <property type="project" value="InterPro"/>
</dbReference>
<protein>
    <recommendedName>
        <fullName evidence="4">Flagellar hook-associated protein 1</fullName>
    </recommendedName>
</protein>
<evidence type="ECO:0000256" key="4">
    <source>
        <dbReference type="ARBA" id="ARBA00016244"/>
    </source>
</evidence>